<dbReference type="RefSeq" id="WP_220109598.1">
    <property type="nucleotide sequence ID" value="NZ_JAHZST010000006.1"/>
</dbReference>
<proteinExistence type="predicted"/>
<organism evidence="1 2">
    <name type="scientific">Shewanella nanhaiensis</name>
    <dbReference type="NCBI Taxonomy" id="2864872"/>
    <lineage>
        <taxon>Bacteria</taxon>
        <taxon>Pseudomonadati</taxon>
        <taxon>Pseudomonadota</taxon>
        <taxon>Gammaproteobacteria</taxon>
        <taxon>Alteromonadales</taxon>
        <taxon>Shewanellaceae</taxon>
        <taxon>Shewanella</taxon>
    </lineage>
</organism>
<reference evidence="1 2" key="1">
    <citation type="submission" date="2021-07" db="EMBL/GenBank/DDBJ databases">
        <title>Shewanella sp. nov, isolated from SCS.</title>
        <authorList>
            <person name="Cao W.R."/>
        </authorList>
    </citation>
    <scope>NUCLEOTIDE SEQUENCE [LARGE SCALE GENOMIC DNA]</scope>
    <source>
        <strain evidence="1 2">NR704-98</strain>
    </source>
</reference>
<sequence>MAKINGVDIGNVVKEALDAAKGVSVGNWSEVKDIVKNIGDSMLVDLKYVAKKKLSGDFDEYDAKIFMEDQKMVARVRLRSLAIITLKTAEDIINAVIDIFRAAGNKALGWEIF</sequence>
<accession>A0ABS7E324</accession>
<evidence type="ECO:0000313" key="1">
    <source>
        <dbReference type="EMBL" id="MBW8184050.1"/>
    </source>
</evidence>
<dbReference type="EMBL" id="JAHZST010000006">
    <property type="protein sequence ID" value="MBW8184050.1"/>
    <property type="molecule type" value="Genomic_DNA"/>
</dbReference>
<keyword evidence="2" id="KW-1185">Reference proteome</keyword>
<dbReference type="Proteomes" id="UP001195963">
    <property type="component" value="Unassembled WGS sequence"/>
</dbReference>
<gene>
    <name evidence="1" type="ORF">K0625_10225</name>
</gene>
<comment type="caution">
    <text evidence="1">The sequence shown here is derived from an EMBL/GenBank/DDBJ whole genome shotgun (WGS) entry which is preliminary data.</text>
</comment>
<evidence type="ECO:0000313" key="2">
    <source>
        <dbReference type="Proteomes" id="UP001195963"/>
    </source>
</evidence>
<protein>
    <submittedName>
        <fullName evidence="1">Uncharacterized protein</fullName>
    </submittedName>
</protein>
<name>A0ABS7E324_9GAMM</name>